<accession>A0ABT9VE97</accession>
<sequence length="319" mass="35859">MSILGIHHVSAMTKQAQINVNFYTKLLGMRMVKKTVNQDDPSMYHLFYGDELGRPGTEFTFFEIPQIGQNHDGNNSISATSLRVPTDEALTYWEERLSSANIEHDGIQEQFGRKVLPFQDHEKQRLILVSDEGNNGVAGGQAWEKSFASTQHGIVGLGPIHLTVPDIKQLESVIVDVLEFHHIGEYQGAQHEMVYVYEMGEGGTGAEVHVHHRSDLSAERLGRGGVHHVAFRVEDESSLKRWIDTLTANGIGHSNFVDRHYFKSVYFREPNGILFELATDGPGFATDEDVHHLGESLALPPFLESKRNRIEKVLKPIHM</sequence>
<dbReference type="Gene3D" id="3.10.180.10">
    <property type="entry name" value="2,3-Dihydroxybiphenyl 1,2-Dioxygenase, domain 1"/>
    <property type="match status" value="2"/>
</dbReference>
<feature type="domain" description="VOC" evidence="1">
    <location>
        <begin position="156"/>
        <end position="280"/>
    </location>
</feature>
<dbReference type="InterPro" id="IPR052537">
    <property type="entry name" value="Extradiol_RC_dioxygenase"/>
</dbReference>
<evidence type="ECO:0000313" key="2">
    <source>
        <dbReference type="EMBL" id="MDQ0159292.1"/>
    </source>
</evidence>
<feature type="domain" description="VOC" evidence="1">
    <location>
        <begin position="5"/>
        <end position="131"/>
    </location>
</feature>
<dbReference type="InterPro" id="IPR004360">
    <property type="entry name" value="Glyas_Fos-R_dOase_dom"/>
</dbReference>
<dbReference type="RefSeq" id="WP_306975656.1">
    <property type="nucleotide sequence ID" value="NZ_JAUSTQ010000004.1"/>
</dbReference>
<protein>
    <submittedName>
        <fullName evidence="2">Glyoxalase family protein</fullName>
    </submittedName>
</protein>
<dbReference type="PANTHER" id="PTHR36110:SF4">
    <property type="entry name" value="RING-CLEAVING DIOXYGENASE MHQA-RELATED"/>
    <property type="match status" value="1"/>
</dbReference>
<proteinExistence type="predicted"/>
<dbReference type="PANTHER" id="PTHR36110">
    <property type="entry name" value="RING-CLEAVING DIOXYGENASE MHQE-RELATED"/>
    <property type="match status" value="1"/>
</dbReference>
<dbReference type="InterPro" id="IPR029068">
    <property type="entry name" value="Glyas_Bleomycin-R_OHBP_Dase"/>
</dbReference>
<keyword evidence="3" id="KW-1185">Reference proteome</keyword>
<evidence type="ECO:0000259" key="1">
    <source>
        <dbReference type="PROSITE" id="PS51819"/>
    </source>
</evidence>
<name>A0ABT9VE97_9BACI</name>
<dbReference type="PROSITE" id="PS51819">
    <property type="entry name" value="VOC"/>
    <property type="match status" value="2"/>
</dbReference>
<comment type="caution">
    <text evidence="2">The sequence shown here is derived from an EMBL/GenBank/DDBJ whole genome shotgun (WGS) entry which is preliminary data.</text>
</comment>
<dbReference type="Proteomes" id="UP001224359">
    <property type="component" value="Unassembled WGS sequence"/>
</dbReference>
<dbReference type="Pfam" id="PF00903">
    <property type="entry name" value="Glyoxalase"/>
    <property type="match status" value="2"/>
</dbReference>
<dbReference type="CDD" id="cd08347">
    <property type="entry name" value="PcpA_C_like"/>
    <property type="match status" value="1"/>
</dbReference>
<reference evidence="2 3" key="1">
    <citation type="submission" date="2023-07" db="EMBL/GenBank/DDBJ databases">
        <title>Genomic Encyclopedia of Type Strains, Phase IV (KMG-IV): sequencing the most valuable type-strain genomes for metagenomic binning, comparative biology and taxonomic classification.</title>
        <authorList>
            <person name="Goeker M."/>
        </authorList>
    </citation>
    <scope>NUCLEOTIDE SEQUENCE [LARGE SCALE GENOMIC DNA]</scope>
    <source>
        <strain evidence="2 3">DSM 16460</strain>
    </source>
</reference>
<evidence type="ECO:0000313" key="3">
    <source>
        <dbReference type="Proteomes" id="UP001224359"/>
    </source>
</evidence>
<dbReference type="InterPro" id="IPR037523">
    <property type="entry name" value="VOC_core"/>
</dbReference>
<dbReference type="SUPFAM" id="SSF54593">
    <property type="entry name" value="Glyoxalase/Bleomycin resistance protein/Dihydroxybiphenyl dioxygenase"/>
    <property type="match status" value="1"/>
</dbReference>
<organism evidence="2 3">
    <name type="scientific">Alkalibacillus salilacus</name>
    <dbReference type="NCBI Taxonomy" id="284582"/>
    <lineage>
        <taxon>Bacteria</taxon>
        <taxon>Bacillati</taxon>
        <taxon>Bacillota</taxon>
        <taxon>Bacilli</taxon>
        <taxon>Bacillales</taxon>
        <taxon>Bacillaceae</taxon>
        <taxon>Alkalibacillus</taxon>
    </lineage>
</organism>
<gene>
    <name evidence="2" type="ORF">J2S77_001256</name>
</gene>
<dbReference type="EMBL" id="JAUSTQ010000004">
    <property type="protein sequence ID" value="MDQ0159292.1"/>
    <property type="molecule type" value="Genomic_DNA"/>
</dbReference>